<dbReference type="InterPro" id="IPR011701">
    <property type="entry name" value="MFS"/>
</dbReference>
<dbReference type="InterPro" id="IPR020846">
    <property type="entry name" value="MFS_dom"/>
</dbReference>
<gene>
    <name evidence="4" type="primary">HaOG209509</name>
    <name evidence="4" type="ORF">B5X24_HaOG209509</name>
</gene>
<feature type="domain" description="Major facilitator superfamily (MFS) profile" evidence="3">
    <location>
        <begin position="23"/>
        <end position="463"/>
    </location>
</feature>
<keyword evidence="2" id="KW-0472">Membrane</keyword>
<feature type="transmembrane region" description="Helical" evidence="2">
    <location>
        <begin position="349"/>
        <end position="368"/>
    </location>
</feature>
<keyword evidence="5" id="KW-1185">Reference proteome</keyword>
<proteinExistence type="predicted"/>
<feature type="transmembrane region" description="Helical" evidence="2">
    <location>
        <begin position="149"/>
        <end position="170"/>
    </location>
</feature>
<name>A0A2W1BKS8_HELAM</name>
<feature type="transmembrane region" description="Helical" evidence="2">
    <location>
        <begin position="61"/>
        <end position="80"/>
    </location>
</feature>
<feature type="transmembrane region" description="Helical" evidence="2">
    <location>
        <begin position="439"/>
        <end position="460"/>
    </location>
</feature>
<feature type="transmembrane region" description="Helical" evidence="2">
    <location>
        <begin position="117"/>
        <end position="137"/>
    </location>
</feature>
<comment type="subcellular location">
    <subcellularLocation>
        <location evidence="1">Membrane</location>
        <topology evidence="1">Multi-pass membrane protein</topology>
    </subcellularLocation>
</comment>
<protein>
    <recommendedName>
        <fullName evidence="3">Major facilitator superfamily (MFS) profile domain-containing protein</fullName>
    </recommendedName>
</protein>
<organism evidence="4 5">
    <name type="scientific">Helicoverpa armigera</name>
    <name type="common">Cotton bollworm</name>
    <name type="synonym">Heliothis armigera</name>
    <dbReference type="NCBI Taxonomy" id="29058"/>
    <lineage>
        <taxon>Eukaryota</taxon>
        <taxon>Metazoa</taxon>
        <taxon>Ecdysozoa</taxon>
        <taxon>Arthropoda</taxon>
        <taxon>Hexapoda</taxon>
        <taxon>Insecta</taxon>
        <taxon>Pterygota</taxon>
        <taxon>Neoptera</taxon>
        <taxon>Endopterygota</taxon>
        <taxon>Lepidoptera</taxon>
        <taxon>Glossata</taxon>
        <taxon>Ditrysia</taxon>
        <taxon>Noctuoidea</taxon>
        <taxon>Noctuidae</taxon>
        <taxon>Heliothinae</taxon>
        <taxon>Helicoverpa</taxon>
    </lineage>
</organism>
<dbReference type="SUPFAM" id="SSF103473">
    <property type="entry name" value="MFS general substrate transporter"/>
    <property type="match status" value="1"/>
</dbReference>
<dbReference type="InterPro" id="IPR050327">
    <property type="entry name" value="Proton-linked_MCT"/>
</dbReference>
<dbReference type="AlphaFoldDB" id="A0A2W1BKS8"/>
<reference evidence="4 5" key="1">
    <citation type="journal article" date="2017" name="BMC Biol.">
        <title>Genomic innovations, transcriptional plasticity and gene loss underlying the evolution and divergence of two highly polyphagous and invasive Helicoverpa pest species.</title>
        <authorList>
            <person name="Pearce S.L."/>
            <person name="Clarke D.F."/>
            <person name="East P.D."/>
            <person name="Elfekih S."/>
            <person name="Gordon K.H."/>
            <person name="Jermiin L.S."/>
            <person name="McGaughran A."/>
            <person name="Oakeshott J.G."/>
            <person name="Papanikolaou A."/>
            <person name="Perera O.P."/>
            <person name="Rane R.V."/>
            <person name="Richards S."/>
            <person name="Tay W.T."/>
            <person name="Walsh T.K."/>
            <person name="Anderson A."/>
            <person name="Anderson C.J."/>
            <person name="Asgari S."/>
            <person name="Board P.G."/>
            <person name="Bretschneider A."/>
            <person name="Campbell P.M."/>
            <person name="Chertemps T."/>
            <person name="Christeller J.T."/>
            <person name="Coppin C.W."/>
            <person name="Downes S.J."/>
            <person name="Duan G."/>
            <person name="Farnsworth C.A."/>
            <person name="Good R.T."/>
            <person name="Han L.B."/>
            <person name="Han Y.C."/>
            <person name="Hatje K."/>
            <person name="Horne I."/>
            <person name="Huang Y.P."/>
            <person name="Hughes D.S."/>
            <person name="Jacquin-Joly E."/>
            <person name="James W."/>
            <person name="Jhangiani S."/>
            <person name="Kollmar M."/>
            <person name="Kuwar S.S."/>
            <person name="Li S."/>
            <person name="Liu N.Y."/>
            <person name="Maibeche M.T."/>
            <person name="Miller J.R."/>
            <person name="Montagne N."/>
            <person name="Perry T."/>
            <person name="Qu J."/>
            <person name="Song S.V."/>
            <person name="Sutton G.G."/>
            <person name="Vogel H."/>
            <person name="Walenz B.P."/>
            <person name="Xu W."/>
            <person name="Zhang H.J."/>
            <person name="Zou Z."/>
            <person name="Batterham P."/>
            <person name="Edwards O.R."/>
            <person name="Feyereisen R."/>
            <person name="Gibbs R.A."/>
            <person name="Heckel D.G."/>
            <person name="McGrath A."/>
            <person name="Robin C."/>
            <person name="Scherer S.E."/>
            <person name="Worley K.C."/>
            <person name="Wu Y.D."/>
        </authorList>
    </citation>
    <scope>NUCLEOTIDE SEQUENCE [LARGE SCALE GENOMIC DNA]</scope>
    <source>
        <strain evidence="4">Harm_GR_Male_#8</strain>
        <tissue evidence="4">Whole organism</tissue>
    </source>
</reference>
<feature type="transmembrane region" description="Helical" evidence="2">
    <location>
        <begin position="21"/>
        <end position="49"/>
    </location>
</feature>
<dbReference type="EMBL" id="KZ150104">
    <property type="protein sequence ID" value="PZC73456.1"/>
    <property type="molecule type" value="Genomic_DNA"/>
</dbReference>
<dbReference type="GO" id="GO:0016020">
    <property type="term" value="C:membrane"/>
    <property type="evidence" value="ECO:0007669"/>
    <property type="project" value="UniProtKB-SubCell"/>
</dbReference>
<keyword evidence="2" id="KW-1133">Transmembrane helix</keyword>
<evidence type="ECO:0000313" key="4">
    <source>
        <dbReference type="EMBL" id="PZC73456.1"/>
    </source>
</evidence>
<keyword evidence="2" id="KW-0812">Transmembrane</keyword>
<dbReference type="GO" id="GO:0008028">
    <property type="term" value="F:monocarboxylic acid transmembrane transporter activity"/>
    <property type="evidence" value="ECO:0007669"/>
    <property type="project" value="TreeGrafter"/>
</dbReference>
<dbReference type="InterPro" id="IPR036259">
    <property type="entry name" value="MFS_trans_sf"/>
</dbReference>
<feature type="transmembrane region" description="Helical" evidence="2">
    <location>
        <begin position="374"/>
        <end position="395"/>
    </location>
</feature>
<dbReference type="PANTHER" id="PTHR11360:SF309">
    <property type="entry name" value="MONOCARBOXYLATE TRANSPORTER 7-LIKE PROTEIN"/>
    <property type="match status" value="1"/>
</dbReference>
<sequence length="481" mass="52950">MDRKDSLKVKVKNYEYVPPDGGWGYLVAISAIICFSTTTAFGGCFGIMYNDFITEVSMSSASVTLLTGIFCLSVALTGFFTSPLLSMMSMRWLAFAASVAFAFGTFGTVIMTTPLMFFMTAGVLQGAGLGVLYNLACTVVNDYFVERRILIMSFVQTATGVNAMVAPMFVRWSMEQYGSKGTLLLIAGLSLHNFVAVLLMQPVRWHMKKVEVPENAELKLLLEENNDVKKLDTPVIKLTDLENPTKEALAKALEMPEKKKSGIRKIIDSVIDPSLVKTYLFSGAALGTAMCSNADGIYMVMSPQYLYSMNWSKENVAMAVTLYGFGDLSMRIIFTMISKWMNKLGVKNIYIVGIVIAIISRLGMLWWTGILATMVFFTLMGVAHCSIAVLIPLVISESVAPDKFTSALGITCFLTGTSSLVIGPAIGAVRDYTNSYSTAFYILTSMYALVAILWPIELIVKHRRRKNLESKKSSQLNKGFE</sequence>
<feature type="transmembrane region" description="Helical" evidence="2">
    <location>
        <begin position="92"/>
        <end position="111"/>
    </location>
</feature>
<feature type="transmembrane region" description="Helical" evidence="2">
    <location>
        <begin position="407"/>
        <end position="427"/>
    </location>
</feature>
<dbReference type="Gene3D" id="1.20.1250.20">
    <property type="entry name" value="MFS general substrate transporter like domains"/>
    <property type="match status" value="2"/>
</dbReference>
<feature type="transmembrane region" description="Helical" evidence="2">
    <location>
        <begin position="279"/>
        <end position="301"/>
    </location>
</feature>
<evidence type="ECO:0000256" key="2">
    <source>
        <dbReference type="SAM" id="Phobius"/>
    </source>
</evidence>
<dbReference type="Pfam" id="PF07690">
    <property type="entry name" value="MFS_1"/>
    <property type="match status" value="2"/>
</dbReference>
<accession>A0A2W1BKS8</accession>
<feature type="transmembrane region" description="Helical" evidence="2">
    <location>
        <begin position="316"/>
        <end position="337"/>
    </location>
</feature>
<dbReference type="OrthoDB" id="6499973at2759"/>
<dbReference type="PROSITE" id="PS50850">
    <property type="entry name" value="MFS"/>
    <property type="match status" value="1"/>
</dbReference>
<dbReference type="PANTHER" id="PTHR11360">
    <property type="entry name" value="MONOCARBOXYLATE TRANSPORTER"/>
    <property type="match status" value="1"/>
</dbReference>
<evidence type="ECO:0000313" key="5">
    <source>
        <dbReference type="Proteomes" id="UP000249218"/>
    </source>
</evidence>
<evidence type="ECO:0000256" key="1">
    <source>
        <dbReference type="ARBA" id="ARBA00004141"/>
    </source>
</evidence>
<dbReference type="Proteomes" id="UP000249218">
    <property type="component" value="Unassembled WGS sequence"/>
</dbReference>
<feature type="transmembrane region" description="Helical" evidence="2">
    <location>
        <begin position="182"/>
        <end position="200"/>
    </location>
</feature>
<evidence type="ECO:0000259" key="3">
    <source>
        <dbReference type="PROSITE" id="PS50850"/>
    </source>
</evidence>